<dbReference type="PROSITE" id="PS50042">
    <property type="entry name" value="CNMP_BINDING_3"/>
    <property type="match status" value="1"/>
</dbReference>
<keyword evidence="2" id="KW-0813">Transport</keyword>
<evidence type="ECO:0000256" key="2">
    <source>
        <dbReference type="ARBA" id="ARBA00022448"/>
    </source>
</evidence>
<feature type="compositionally biased region" description="Polar residues" evidence="9">
    <location>
        <begin position="539"/>
        <end position="549"/>
    </location>
</feature>
<keyword evidence="13" id="KW-1185">Reference proteome</keyword>
<dbReference type="Pfam" id="PF00027">
    <property type="entry name" value="cNMP_binding"/>
    <property type="match status" value="1"/>
</dbReference>
<evidence type="ECO:0000313" key="13">
    <source>
        <dbReference type="Proteomes" id="UP001165060"/>
    </source>
</evidence>
<feature type="domain" description="Cyclic nucleotide-binding" evidence="11">
    <location>
        <begin position="364"/>
        <end position="478"/>
    </location>
</feature>
<feature type="compositionally biased region" description="Acidic residues" evidence="9">
    <location>
        <begin position="514"/>
        <end position="527"/>
    </location>
</feature>
<comment type="subcellular location">
    <subcellularLocation>
        <location evidence="1">Membrane</location>
        <topology evidence="1">Multi-pass membrane protein</topology>
    </subcellularLocation>
</comment>
<protein>
    <recommendedName>
        <fullName evidence="11">Cyclic nucleotide-binding domain-containing protein</fullName>
    </recommendedName>
</protein>
<evidence type="ECO:0000256" key="1">
    <source>
        <dbReference type="ARBA" id="ARBA00004141"/>
    </source>
</evidence>
<feature type="compositionally biased region" description="Basic residues" evidence="9">
    <location>
        <begin position="632"/>
        <end position="641"/>
    </location>
</feature>
<evidence type="ECO:0000313" key="12">
    <source>
        <dbReference type="EMBL" id="GMI22379.1"/>
    </source>
</evidence>
<dbReference type="Gene3D" id="1.10.287.70">
    <property type="match status" value="1"/>
</dbReference>
<dbReference type="Pfam" id="PF00520">
    <property type="entry name" value="Ion_trans"/>
    <property type="match status" value="1"/>
</dbReference>
<keyword evidence="8" id="KW-0407">Ion channel</keyword>
<dbReference type="Gene3D" id="1.10.287.630">
    <property type="entry name" value="Helix hairpin bin"/>
    <property type="match status" value="1"/>
</dbReference>
<evidence type="ECO:0000256" key="9">
    <source>
        <dbReference type="SAM" id="MobiDB-lite"/>
    </source>
</evidence>
<gene>
    <name evidence="12" type="ORF">TeGR_g8779</name>
</gene>
<name>A0ABQ6MAA9_9STRA</name>
<evidence type="ECO:0000256" key="6">
    <source>
        <dbReference type="ARBA" id="ARBA00023136"/>
    </source>
</evidence>
<evidence type="ECO:0000256" key="3">
    <source>
        <dbReference type="ARBA" id="ARBA00022692"/>
    </source>
</evidence>
<dbReference type="InterPro" id="IPR000595">
    <property type="entry name" value="cNMP-bd_dom"/>
</dbReference>
<feature type="transmembrane region" description="Helical" evidence="10">
    <location>
        <begin position="139"/>
        <end position="163"/>
    </location>
</feature>
<proteinExistence type="predicted"/>
<evidence type="ECO:0000256" key="7">
    <source>
        <dbReference type="ARBA" id="ARBA00023286"/>
    </source>
</evidence>
<dbReference type="SUPFAM" id="SSF51206">
    <property type="entry name" value="cAMP-binding domain-like"/>
    <property type="match status" value="1"/>
</dbReference>
<evidence type="ECO:0000256" key="8">
    <source>
        <dbReference type="ARBA" id="ARBA00023303"/>
    </source>
</evidence>
<dbReference type="Proteomes" id="UP001165060">
    <property type="component" value="Unassembled WGS sequence"/>
</dbReference>
<keyword evidence="4 10" id="KW-1133">Transmembrane helix</keyword>
<evidence type="ECO:0000256" key="10">
    <source>
        <dbReference type="SAM" id="Phobius"/>
    </source>
</evidence>
<feature type="region of interest" description="Disordered" evidence="9">
    <location>
        <begin position="503"/>
        <end position="561"/>
    </location>
</feature>
<feature type="region of interest" description="Disordered" evidence="9">
    <location>
        <begin position="630"/>
        <end position="653"/>
    </location>
</feature>
<dbReference type="InterPro" id="IPR014710">
    <property type="entry name" value="RmlC-like_jellyroll"/>
</dbReference>
<dbReference type="PROSITE" id="PS00888">
    <property type="entry name" value="CNMP_BINDING_1"/>
    <property type="match status" value="1"/>
</dbReference>
<dbReference type="InterPro" id="IPR018488">
    <property type="entry name" value="cNMP-bd_CS"/>
</dbReference>
<dbReference type="InterPro" id="IPR018490">
    <property type="entry name" value="cNMP-bd_dom_sf"/>
</dbReference>
<dbReference type="PANTHER" id="PTHR45638">
    <property type="entry name" value="CYCLIC NUCLEOTIDE-GATED CATION CHANNEL SUBUNIT A"/>
    <property type="match status" value="1"/>
</dbReference>
<keyword evidence="6 10" id="KW-0472">Membrane</keyword>
<reference evidence="12 13" key="1">
    <citation type="journal article" date="2023" name="Commun. Biol.">
        <title>Genome analysis of Parmales, the sister group of diatoms, reveals the evolutionary specialization of diatoms from phago-mixotrophs to photoautotrophs.</title>
        <authorList>
            <person name="Ban H."/>
            <person name="Sato S."/>
            <person name="Yoshikawa S."/>
            <person name="Yamada K."/>
            <person name="Nakamura Y."/>
            <person name="Ichinomiya M."/>
            <person name="Sato N."/>
            <person name="Blanc-Mathieu R."/>
            <person name="Endo H."/>
            <person name="Kuwata A."/>
            <person name="Ogata H."/>
        </authorList>
    </citation>
    <scope>NUCLEOTIDE SEQUENCE [LARGE SCALE GENOMIC DNA]</scope>
</reference>
<dbReference type="Gene3D" id="2.60.120.10">
    <property type="entry name" value="Jelly Rolls"/>
    <property type="match status" value="1"/>
</dbReference>
<sequence length="653" mass="72895">PSPYPPPGGIADNTTGVIDSPALAILCALGETWFLLDCLAIKWRIGFRDSHADVEMSKAKIASHYWKGDFKWDLVRSIPFDTLFSLLVLAGASENVRDAVLLLSMIKVTRMFDAIQWQRNGHVRSLENMRIKKQVHGHIFSVVRWLVALVIFLHLLACSYWRAYLFVHSRYYLADVPLGESLDYDPDCEEENGVYRYVGNATGHLKTCTADISWRPVAEAVLDQDERNTLNPWRSYAYSFYWAMLVFNGNDVNPTNVTESLFSAIMLFIGIFFFAVVIAKTSTLILSVDAAEEARSKQLSSVNQFLAYRDVPVQLQHKIQSYYNYLWRSGQSQYHKNAFDELPPMLALQLSLCMKRQMIEDSAVFHNLSAASIVAIMDRLVSEIALPDEIVVLQGTTGDRMFFIAQGTVEVRVGVEEEEEGGGEEFEGWVALKQLHRGEAFGEMALMDPDNNRRTCTIVSLTFSELETLQTDDVDDLVEDYSDIGENFNVMWHARENLNANANEGELGELKEGGEEDYDSEEDDECMSPDNLGDLPNVPSLQSSASEPTTTKERGVATSKSRGITAMVQKSAAPAHLATERANEERGASPAAVDMDKLVTQSMNGRNAAADLFGSGSSKDIDKLIWGNKTMSAKKGKGKGQNKKEFQDQLEGM</sequence>
<evidence type="ECO:0000256" key="4">
    <source>
        <dbReference type="ARBA" id="ARBA00022989"/>
    </source>
</evidence>
<evidence type="ECO:0000256" key="5">
    <source>
        <dbReference type="ARBA" id="ARBA00023065"/>
    </source>
</evidence>
<dbReference type="InterPro" id="IPR050866">
    <property type="entry name" value="CNG_cation_channel"/>
</dbReference>
<accession>A0ABQ6MAA9</accession>
<dbReference type="CDD" id="cd00038">
    <property type="entry name" value="CAP_ED"/>
    <property type="match status" value="1"/>
</dbReference>
<dbReference type="InterPro" id="IPR005821">
    <property type="entry name" value="Ion_trans_dom"/>
</dbReference>
<dbReference type="PANTHER" id="PTHR45638:SF11">
    <property type="entry name" value="CYCLIC NUCLEOTIDE-GATED CATION CHANNEL SUBUNIT A"/>
    <property type="match status" value="1"/>
</dbReference>
<evidence type="ECO:0000259" key="11">
    <source>
        <dbReference type="PROSITE" id="PS50042"/>
    </source>
</evidence>
<dbReference type="EMBL" id="BRYB01002599">
    <property type="protein sequence ID" value="GMI22379.1"/>
    <property type="molecule type" value="Genomic_DNA"/>
</dbReference>
<organism evidence="12 13">
    <name type="scientific">Tetraparma gracilis</name>
    <dbReference type="NCBI Taxonomy" id="2962635"/>
    <lineage>
        <taxon>Eukaryota</taxon>
        <taxon>Sar</taxon>
        <taxon>Stramenopiles</taxon>
        <taxon>Ochrophyta</taxon>
        <taxon>Bolidophyceae</taxon>
        <taxon>Parmales</taxon>
        <taxon>Triparmaceae</taxon>
        <taxon>Tetraparma</taxon>
    </lineage>
</organism>
<keyword evidence="5" id="KW-0406">Ion transport</keyword>
<feature type="transmembrane region" description="Helical" evidence="10">
    <location>
        <begin position="261"/>
        <end position="279"/>
    </location>
</feature>
<comment type="caution">
    <text evidence="12">The sequence shown here is derived from an EMBL/GenBank/DDBJ whole genome shotgun (WGS) entry which is preliminary data.</text>
</comment>
<keyword evidence="7" id="KW-1071">Ligand-gated ion channel</keyword>
<keyword evidence="3 10" id="KW-0812">Transmembrane</keyword>
<feature type="non-terminal residue" evidence="12">
    <location>
        <position position="1"/>
    </location>
</feature>
<dbReference type="SUPFAM" id="SSF81324">
    <property type="entry name" value="Voltage-gated potassium channels"/>
    <property type="match status" value="1"/>
</dbReference>
<dbReference type="SMART" id="SM00100">
    <property type="entry name" value="cNMP"/>
    <property type="match status" value="1"/>
</dbReference>